<organism evidence="1 2">
    <name type="scientific">Flavobacterium agrisoli</name>
    <dbReference type="NCBI Taxonomy" id="2793066"/>
    <lineage>
        <taxon>Bacteria</taxon>
        <taxon>Pseudomonadati</taxon>
        <taxon>Bacteroidota</taxon>
        <taxon>Flavobacteriia</taxon>
        <taxon>Flavobacteriales</taxon>
        <taxon>Flavobacteriaceae</taxon>
        <taxon>Flavobacterium</taxon>
    </lineage>
</organism>
<dbReference type="EMBL" id="JAEHFV010000001">
    <property type="protein sequence ID" value="MBK0368661.1"/>
    <property type="molecule type" value="Genomic_DNA"/>
</dbReference>
<evidence type="ECO:0000313" key="1">
    <source>
        <dbReference type="EMBL" id="MBK0368661.1"/>
    </source>
</evidence>
<dbReference type="AlphaFoldDB" id="A0A934PLF8"/>
<dbReference type="RefSeq" id="WP_200104582.1">
    <property type="nucleotide sequence ID" value="NZ_JAEHFV010000001.1"/>
</dbReference>
<reference evidence="1" key="1">
    <citation type="submission" date="2020-12" db="EMBL/GenBank/DDBJ databases">
        <title>Bacterial novel species Flavobacterium sp. SE-1-e isolated from soil.</title>
        <authorList>
            <person name="Jung H.-Y."/>
        </authorList>
    </citation>
    <scope>NUCLEOTIDE SEQUENCE</scope>
    <source>
        <strain evidence="1">SE-1-e</strain>
    </source>
</reference>
<sequence>MKPELITKFNNVIHYSSDYVDSGDGGLKKIILKTSFEVESNGTVRIDLWLSHSDFFNSELEPHIYFKHQTAFELKRGQYLNKMELVEMFRFTETEFLNTEIRFDDSYNQTIREIFRLNDKISEEEILETVNNGPSFIQTLW</sequence>
<comment type="caution">
    <text evidence="1">The sequence shown here is derived from an EMBL/GenBank/DDBJ whole genome shotgun (WGS) entry which is preliminary data.</text>
</comment>
<gene>
    <name evidence="1" type="ORF">I5M07_02340</name>
</gene>
<protein>
    <submittedName>
        <fullName evidence="1">Uncharacterized protein</fullName>
    </submittedName>
</protein>
<name>A0A934PLF8_9FLAO</name>
<dbReference type="Proteomes" id="UP000609172">
    <property type="component" value="Unassembled WGS sequence"/>
</dbReference>
<accession>A0A934PLF8</accession>
<keyword evidence="2" id="KW-1185">Reference proteome</keyword>
<proteinExistence type="predicted"/>
<evidence type="ECO:0000313" key="2">
    <source>
        <dbReference type="Proteomes" id="UP000609172"/>
    </source>
</evidence>